<dbReference type="InterPro" id="IPR042100">
    <property type="entry name" value="Bug_dom1"/>
</dbReference>
<dbReference type="EMBL" id="JAAGBB010000001">
    <property type="protein sequence ID" value="MBR0662973.1"/>
    <property type="molecule type" value="Genomic_DNA"/>
</dbReference>
<name>A0ABS5ERQ9_9PROT</name>
<dbReference type="Proteomes" id="UP001196870">
    <property type="component" value="Unassembled WGS sequence"/>
</dbReference>
<comment type="caution">
    <text evidence="3">The sequence shown here is derived from an EMBL/GenBank/DDBJ whole genome shotgun (WGS) entry which is preliminary data.</text>
</comment>
<reference evidence="4" key="1">
    <citation type="journal article" date="2021" name="Syst. Appl. Microbiol.">
        <title>Roseomonas hellenica sp. nov., isolated from roots of wild-growing Alkanna tinctoria.</title>
        <authorList>
            <person name="Rat A."/>
            <person name="Naranjo H.D."/>
            <person name="Lebbe L."/>
            <person name="Cnockaert M."/>
            <person name="Krigas N."/>
            <person name="Grigoriadou K."/>
            <person name="Maloupa E."/>
            <person name="Willems A."/>
        </authorList>
    </citation>
    <scope>NUCLEOTIDE SEQUENCE [LARGE SCALE GENOMIC DNA]</scope>
    <source>
        <strain evidence="4">LMG 31523</strain>
    </source>
</reference>
<evidence type="ECO:0000313" key="3">
    <source>
        <dbReference type="EMBL" id="MBR0662973.1"/>
    </source>
</evidence>
<dbReference type="Gene3D" id="3.40.190.150">
    <property type="entry name" value="Bordetella uptake gene, domain 1"/>
    <property type="match status" value="1"/>
</dbReference>
<dbReference type="Pfam" id="PF03401">
    <property type="entry name" value="TctC"/>
    <property type="match status" value="1"/>
</dbReference>
<comment type="similarity">
    <text evidence="1">Belongs to the UPF0065 (bug) family.</text>
</comment>
<dbReference type="RefSeq" id="WP_211850563.1">
    <property type="nucleotide sequence ID" value="NZ_JAAGBB010000001.1"/>
</dbReference>
<feature type="signal peptide" evidence="2">
    <location>
        <begin position="1"/>
        <end position="19"/>
    </location>
</feature>
<evidence type="ECO:0000313" key="4">
    <source>
        <dbReference type="Proteomes" id="UP001196870"/>
    </source>
</evidence>
<dbReference type="InterPro" id="IPR005064">
    <property type="entry name" value="BUG"/>
</dbReference>
<evidence type="ECO:0000256" key="2">
    <source>
        <dbReference type="SAM" id="SignalP"/>
    </source>
</evidence>
<proteinExistence type="inferred from homology"/>
<keyword evidence="4" id="KW-1185">Reference proteome</keyword>
<keyword evidence="2" id="KW-0732">Signal</keyword>
<dbReference type="PIRSF" id="PIRSF017082">
    <property type="entry name" value="YflP"/>
    <property type="match status" value="1"/>
</dbReference>
<dbReference type="CDD" id="cd07012">
    <property type="entry name" value="PBP2_Bug_TTT"/>
    <property type="match status" value="1"/>
</dbReference>
<protein>
    <submittedName>
        <fullName evidence="3">Tripartite tricarboxylate transporter substrate binding protein</fullName>
    </submittedName>
</protein>
<dbReference type="PANTHER" id="PTHR42928">
    <property type="entry name" value="TRICARBOXYLATE-BINDING PROTEIN"/>
    <property type="match status" value="1"/>
</dbReference>
<feature type="chain" id="PRO_5047408606" evidence="2">
    <location>
        <begin position="20"/>
        <end position="318"/>
    </location>
</feature>
<dbReference type="Gene3D" id="3.40.190.10">
    <property type="entry name" value="Periplasmic binding protein-like II"/>
    <property type="match status" value="1"/>
</dbReference>
<sequence length="318" mass="34124">MRRRTLLTLPALAALPARAQEAFPSRPIRMVVPFPAGGATDVWARVVAAPMAERLGQPVVIDNRSGGSGMIGTEHVAKGAADGHTILFSISSFVQAPVLFRSTAYDPLSDFAPIGRMGTTALVFCASPAMPVGSLAEFVARARGQDLSFGSYGTGSTGHVFAQILSDHERLGMTHVGYRGEAPLLIDMLGGRVAGAFHSLTLVKEHLRNGRLKPLAFLGRDRSPAFPDVPTLLELGYPDVFGWSGFFGAWTPARVPAPARAALVDAYRAAMARPEVIRRLEEVDVIIGYAGPEAFQAEIARTHATWLDLVTRMNIRPD</sequence>
<accession>A0ABS5ERQ9</accession>
<organism evidence="3 4">
    <name type="scientific">Plastoroseomonas hellenica</name>
    <dbReference type="NCBI Taxonomy" id="2687306"/>
    <lineage>
        <taxon>Bacteria</taxon>
        <taxon>Pseudomonadati</taxon>
        <taxon>Pseudomonadota</taxon>
        <taxon>Alphaproteobacteria</taxon>
        <taxon>Acetobacterales</taxon>
        <taxon>Acetobacteraceae</taxon>
        <taxon>Plastoroseomonas</taxon>
    </lineage>
</organism>
<dbReference type="SUPFAM" id="SSF53850">
    <property type="entry name" value="Periplasmic binding protein-like II"/>
    <property type="match status" value="1"/>
</dbReference>
<dbReference type="PANTHER" id="PTHR42928:SF5">
    <property type="entry name" value="BLR1237 PROTEIN"/>
    <property type="match status" value="1"/>
</dbReference>
<gene>
    <name evidence="3" type="ORF">GXW71_01270</name>
</gene>
<evidence type="ECO:0000256" key="1">
    <source>
        <dbReference type="ARBA" id="ARBA00006987"/>
    </source>
</evidence>